<dbReference type="EMBL" id="JBJUIK010000003">
    <property type="protein sequence ID" value="KAL3532005.1"/>
    <property type="molecule type" value="Genomic_DNA"/>
</dbReference>
<dbReference type="PANTHER" id="PTHR48047">
    <property type="entry name" value="GLYCOSYLTRANSFERASE"/>
    <property type="match status" value="1"/>
</dbReference>
<evidence type="ECO:0000313" key="3">
    <source>
        <dbReference type="Proteomes" id="UP001630127"/>
    </source>
</evidence>
<sequence length="115" mass="13050">MITWPVFAEQFINEKLVLYVLKTGVRAGIESPIHIGNEENVGVQVTRNDTRMAIERLMDEGEEGQKRRKRAKELGKMARKAVDKGGSSDLNISQLIKDIKEKIQLENQQNSITDI</sequence>
<proteinExistence type="inferred from homology"/>
<dbReference type="Gene3D" id="3.40.50.2000">
    <property type="entry name" value="Glycogen Phosphorylase B"/>
    <property type="match status" value="2"/>
</dbReference>
<accession>A0ABD3ALF0</accession>
<dbReference type="Proteomes" id="UP001630127">
    <property type="component" value="Unassembled WGS sequence"/>
</dbReference>
<dbReference type="SUPFAM" id="SSF53756">
    <property type="entry name" value="UDP-Glycosyltransferase/glycogen phosphorylase"/>
    <property type="match status" value="1"/>
</dbReference>
<name>A0ABD3ALF0_9GENT</name>
<dbReference type="PANTHER" id="PTHR48047:SF229">
    <property type="entry name" value="UDP-GLYCOSYLTRANSFERASE 73C3-RELATED"/>
    <property type="match status" value="1"/>
</dbReference>
<evidence type="ECO:0000256" key="1">
    <source>
        <dbReference type="ARBA" id="ARBA00009995"/>
    </source>
</evidence>
<gene>
    <name evidence="2" type="ORF">ACH5RR_005526</name>
</gene>
<protein>
    <submittedName>
        <fullName evidence="2">Uncharacterized protein</fullName>
    </submittedName>
</protein>
<comment type="caution">
    <text evidence="2">The sequence shown here is derived from an EMBL/GenBank/DDBJ whole genome shotgun (WGS) entry which is preliminary data.</text>
</comment>
<organism evidence="2 3">
    <name type="scientific">Cinchona calisaya</name>
    <dbReference type="NCBI Taxonomy" id="153742"/>
    <lineage>
        <taxon>Eukaryota</taxon>
        <taxon>Viridiplantae</taxon>
        <taxon>Streptophyta</taxon>
        <taxon>Embryophyta</taxon>
        <taxon>Tracheophyta</taxon>
        <taxon>Spermatophyta</taxon>
        <taxon>Magnoliopsida</taxon>
        <taxon>eudicotyledons</taxon>
        <taxon>Gunneridae</taxon>
        <taxon>Pentapetalae</taxon>
        <taxon>asterids</taxon>
        <taxon>lamiids</taxon>
        <taxon>Gentianales</taxon>
        <taxon>Rubiaceae</taxon>
        <taxon>Cinchonoideae</taxon>
        <taxon>Cinchoneae</taxon>
        <taxon>Cinchona</taxon>
    </lineage>
</organism>
<evidence type="ECO:0000313" key="2">
    <source>
        <dbReference type="EMBL" id="KAL3532005.1"/>
    </source>
</evidence>
<comment type="similarity">
    <text evidence="1">Belongs to the UDP-glycosyltransferase family.</text>
</comment>
<reference evidence="2 3" key="1">
    <citation type="submission" date="2024-11" db="EMBL/GenBank/DDBJ databases">
        <title>A near-complete genome assembly of Cinchona calisaya.</title>
        <authorList>
            <person name="Lian D.C."/>
            <person name="Zhao X.W."/>
            <person name="Wei L."/>
        </authorList>
    </citation>
    <scope>NUCLEOTIDE SEQUENCE [LARGE SCALE GENOMIC DNA]</scope>
    <source>
        <tissue evidence="2">Nenye</tissue>
    </source>
</reference>
<keyword evidence="3" id="KW-1185">Reference proteome</keyword>
<dbReference type="AlphaFoldDB" id="A0ABD3ALF0"/>